<organism evidence="1 2">
    <name type="scientific">Candidatus Uhrbacteria bacterium RIFCSPLOWO2_02_FULL_48_18</name>
    <dbReference type="NCBI Taxonomy" id="1802408"/>
    <lineage>
        <taxon>Bacteria</taxon>
        <taxon>Candidatus Uhriibacteriota</taxon>
    </lineage>
</organism>
<gene>
    <name evidence="1" type="ORF">A3I41_03360</name>
</gene>
<protein>
    <submittedName>
        <fullName evidence="1">Uncharacterized protein</fullName>
    </submittedName>
</protein>
<evidence type="ECO:0000313" key="2">
    <source>
        <dbReference type="Proteomes" id="UP000176593"/>
    </source>
</evidence>
<sequence>MPDGVRPVRLEIQIDFDDIHFVHFTASGSLVLTYSDLPKPLQNRIRGILHGLQQRRIEHIDFHSGRTHQAFAGTHPFDLRFLREEEDFEELFGLILWWIHRNSRQRVCRKDIYDLQPHKTWTCECGEVVAADKELCTNERCPSWTKLAMCTGDKKAKKLRLA</sequence>
<comment type="caution">
    <text evidence="1">The sequence shown here is derived from an EMBL/GenBank/DDBJ whole genome shotgun (WGS) entry which is preliminary data.</text>
</comment>
<dbReference type="AlphaFoldDB" id="A0A1F7V8X2"/>
<evidence type="ECO:0000313" key="1">
    <source>
        <dbReference type="EMBL" id="OGL86966.1"/>
    </source>
</evidence>
<proteinExistence type="predicted"/>
<dbReference type="EMBL" id="MGEQ01000003">
    <property type="protein sequence ID" value="OGL86966.1"/>
    <property type="molecule type" value="Genomic_DNA"/>
</dbReference>
<reference evidence="1 2" key="1">
    <citation type="journal article" date="2016" name="Nat. Commun.">
        <title>Thousands of microbial genomes shed light on interconnected biogeochemical processes in an aquifer system.</title>
        <authorList>
            <person name="Anantharaman K."/>
            <person name="Brown C.T."/>
            <person name="Hug L.A."/>
            <person name="Sharon I."/>
            <person name="Castelle C.J."/>
            <person name="Probst A.J."/>
            <person name="Thomas B.C."/>
            <person name="Singh A."/>
            <person name="Wilkins M.J."/>
            <person name="Karaoz U."/>
            <person name="Brodie E.L."/>
            <person name="Williams K.H."/>
            <person name="Hubbard S.S."/>
            <person name="Banfield J.F."/>
        </authorList>
    </citation>
    <scope>NUCLEOTIDE SEQUENCE [LARGE SCALE GENOMIC DNA]</scope>
</reference>
<accession>A0A1F7V8X2</accession>
<dbReference type="Proteomes" id="UP000176593">
    <property type="component" value="Unassembled WGS sequence"/>
</dbReference>
<name>A0A1F7V8X2_9BACT</name>